<evidence type="ECO:0000256" key="1">
    <source>
        <dbReference type="SAM" id="MobiDB-lite"/>
    </source>
</evidence>
<feature type="region of interest" description="Disordered" evidence="1">
    <location>
        <begin position="1"/>
        <end position="25"/>
    </location>
</feature>
<organism evidence="2 3">
    <name type="scientific">Asparagus officinalis</name>
    <name type="common">Garden asparagus</name>
    <dbReference type="NCBI Taxonomy" id="4686"/>
    <lineage>
        <taxon>Eukaryota</taxon>
        <taxon>Viridiplantae</taxon>
        <taxon>Streptophyta</taxon>
        <taxon>Embryophyta</taxon>
        <taxon>Tracheophyta</taxon>
        <taxon>Spermatophyta</taxon>
        <taxon>Magnoliopsida</taxon>
        <taxon>Liliopsida</taxon>
        <taxon>Asparagales</taxon>
        <taxon>Asparagaceae</taxon>
        <taxon>Asparagoideae</taxon>
        <taxon>Asparagus</taxon>
    </lineage>
</organism>
<evidence type="ECO:0000313" key="3">
    <source>
        <dbReference type="Proteomes" id="UP000243459"/>
    </source>
</evidence>
<dbReference type="EMBL" id="CM007387">
    <property type="protein sequence ID" value="ONK64438.1"/>
    <property type="molecule type" value="Genomic_DNA"/>
</dbReference>
<evidence type="ECO:0000313" key="2">
    <source>
        <dbReference type="EMBL" id="ONK64438.1"/>
    </source>
</evidence>
<name>A0A5P1EEW6_ASPOF</name>
<feature type="compositionally biased region" description="Polar residues" evidence="1">
    <location>
        <begin position="1"/>
        <end position="16"/>
    </location>
</feature>
<reference evidence="3" key="1">
    <citation type="journal article" date="2017" name="Nat. Commun.">
        <title>The asparagus genome sheds light on the origin and evolution of a young Y chromosome.</title>
        <authorList>
            <person name="Harkess A."/>
            <person name="Zhou J."/>
            <person name="Xu C."/>
            <person name="Bowers J.E."/>
            <person name="Van der Hulst R."/>
            <person name="Ayyampalayam S."/>
            <person name="Mercati F."/>
            <person name="Riccardi P."/>
            <person name="McKain M.R."/>
            <person name="Kakrana A."/>
            <person name="Tang H."/>
            <person name="Ray J."/>
            <person name="Groenendijk J."/>
            <person name="Arikit S."/>
            <person name="Mathioni S.M."/>
            <person name="Nakano M."/>
            <person name="Shan H."/>
            <person name="Telgmann-Rauber A."/>
            <person name="Kanno A."/>
            <person name="Yue Z."/>
            <person name="Chen H."/>
            <person name="Li W."/>
            <person name="Chen Y."/>
            <person name="Xu X."/>
            <person name="Zhang Y."/>
            <person name="Luo S."/>
            <person name="Chen H."/>
            <person name="Gao J."/>
            <person name="Mao Z."/>
            <person name="Pires J.C."/>
            <person name="Luo M."/>
            <person name="Kudrna D."/>
            <person name="Wing R.A."/>
            <person name="Meyers B.C."/>
            <person name="Yi K."/>
            <person name="Kong H."/>
            <person name="Lavrijsen P."/>
            <person name="Sunseri F."/>
            <person name="Falavigna A."/>
            <person name="Ye Y."/>
            <person name="Leebens-Mack J.H."/>
            <person name="Chen G."/>
        </authorList>
    </citation>
    <scope>NUCLEOTIDE SEQUENCE [LARGE SCALE GENOMIC DNA]</scope>
    <source>
        <strain evidence="3">cv. DH0086</strain>
    </source>
</reference>
<gene>
    <name evidence="2" type="ORF">A4U43_C07F25930</name>
</gene>
<protein>
    <submittedName>
        <fullName evidence="2">Uncharacterized protein</fullName>
    </submittedName>
</protein>
<dbReference type="Gramene" id="ONK64438">
    <property type="protein sequence ID" value="ONK64438"/>
    <property type="gene ID" value="A4U43_C07F25930"/>
</dbReference>
<dbReference type="Proteomes" id="UP000243459">
    <property type="component" value="Chromosome 7"/>
</dbReference>
<keyword evidence="3" id="KW-1185">Reference proteome</keyword>
<dbReference type="AlphaFoldDB" id="A0A5P1EEW6"/>
<proteinExistence type="predicted"/>
<sequence>MASRSTIPKGRSSTRGARQPRADEVPTQLEMTMVAYLRAPVNHHNHFHHDGTHDPEVTHVFDGSIPLFLNSNSQERIEAIRMGSYKTLQEIITDAKFSVPHEDGDRRFTLLVIKRQVSLFLQHLVVPRLMLYNLTNREDGVKIGILKHGGVFCQEGLFRTNIIGLRPGFVNEDAPVNVVVVIPNTYGNELAKIDAQYPDADARFHR</sequence>
<accession>A0A5P1EEW6</accession>